<dbReference type="AlphaFoldDB" id="A0A0D9V3W2"/>
<evidence type="ECO:0000256" key="1">
    <source>
        <dbReference type="ARBA" id="ARBA00009250"/>
    </source>
</evidence>
<dbReference type="Pfam" id="PF04841">
    <property type="entry name" value="Vps16_N"/>
    <property type="match status" value="1"/>
</dbReference>
<dbReference type="InterPro" id="IPR016534">
    <property type="entry name" value="VPS16"/>
</dbReference>
<protein>
    <recommendedName>
        <fullName evidence="2">Protein VACUOLELESS1</fullName>
    </recommendedName>
</protein>
<dbReference type="InterPro" id="IPR006925">
    <property type="entry name" value="Vps16_C"/>
</dbReference>
<dbReference type="GO" id="GO:0005765">
    <property type="term" value="C:lysosomal membrane"/>
    <property type="evidence" value="ECO:0007669"/>
    <property type="project" value="TreeGrafter"/>
</dbReference>
<organism evidence="5 6">
    <name type="scientific">Leersia perrieri</name>
    <dbReference type="NCBI Taxonomy" id="77586"/>
    <lineage>
        <taxon>Eukaryota</taxon>
        <taxon>Viridiplantae</taxon>
        <taxon>Streptophyta</taxon>
        <taxon>Embryophyta</taxon>
        <taxon>Tracheophyta</taxon>
        <taxon>Spermatophyta</taxon>
        <taxon>Magnoliopsida</taxon>
        <taxon>Liliopsida</taxon>
        <taxon>Poales</taxon>
        <taxon>Poaceae</taxon>
        <taxon>BOP clade</taxon>
        <taxon>Oryzoideae</taxon>
        <taxon>Oryzeae</taxon>
        <taxon>Oryzinae</taxon>
        <taxon>Leersia</taxon>
    </lineage>
</organism>
<dbReference type="eggNOG" id="KOG2280">
    <property type="taxonomic scope" value="Eukaryota"/>
</dbReference>
<reference evidence="5 6" key="1">
    <citation type="submission" date="2012-08" db="EMBL/GenBank/DDBJ databases">
        <title>Oryza genome evolution.</title>
        <authorList>
            <person name="Wing R.A."/>
        </authorList>
    </citation>
    <scope>NUCLEOTIDE SEQUENCE</scope>
</reference>
<keyword evidence="2" id="KW-0926">Vacuole</keyword>
<feature type="domain" description="Vps16 N-terminal" evidence="4">
    <location>
        <begin position="57"/>
        <end position="442"/>
    </location>
</feature>
<dbReference type="InterPro" id="IPR011044">
    <property type="entry name" value="Quino_amine_DH_bsu"/>
</dbReference>
<feature type="domain" description="Vps16 C-terminal" evidence="3">
    <location>
        <begin position="538"/>
        <end position="843"/>
    </location>
</feature>
<name>A0A0D9V3W2_9ORYZ</name>
<dbReference type="SUPFAM" id="SSF50969">
    <property type="entry name" value="YVTN repeat-like/Quinoprotein amine dehydrogenase"/>
    <property type="match status" value="1"/>
</dbReference>
<dbReference type="Pfam" id="PF04840">
    <property type="entry name" value="Vps16_C"/>
    <property type="match status" value="1"/>
</dbReference>
<dbReference type="PANTHER" id="PTHR12811:SF0">
    <property type="entry name" value="VACUOLAR PROTEIN SORTING-ASSOCIATED PROTEIN 16 HOMOLOG"/>
    <property type="match status" value="1"/>
</dbReference>
<dbReference type="GO" id="GO:0042144">
    <property type="term" value="P:vacuole fusion, non-autophagic"/>
    <property type="evidence" value="ECO:0007669"/>
    <property type="project" value="TreeGrafter"/>
</dbReference>
<dbReference type="GO" id="GO:0005768">
    <property type="term" value="C:endosome"/>
    <property type="evidence" value="ECO:0007669"/>
    <property type="project" value="TreeGrafter"/>
</dbReference>
<proteinExistence type="inferred from homology"/>
<sequence length="869" mass="95010">MSSVSVAAEWDLLSDRFYRRIAVYSPLPWSSAAVASSSSASGSGGGSSGAVLGRLDLSTHIVAAAPFGGPIAAVRDDSKIVQLHSEPSRRRLLLFTSSGHPVASSPWPPQLPRLHSLAFSSSLSLVALLSDGSLLRFGLPDLKPNPSSSPAPLLPPASGGVADAAFWGGGVSVLTEDNRIVVTTDIDAADPHPRELADPGVGPDEQVLCMAVVEPQFVMSGSPEVLLAVGDRVVSVDEDGVQILGEELEIGPVQKMAVSPNGKLLAAFAHDGRLLVIPMDFSKIIFEYECDSALPPDQIAWCGLDSVLLYWSEALLMVGPNGDPVLYNYDEPIKLIPECDGVRILSNTSMEFLHRVPDSTTSIFGIGSMSPAALLYDARDHYDKQSAKAYDNYQLISSSLPEAIEACIDAAGNEFDVSRQHALLRAATYGLAFCSRFPHERFQEMCKTLRVLNAVRDPQIGMPLTIRQYMDLTAPVLIGRLINANQHLLALRISEYLNLNPEVVIMHWACEKITASATIPDTLLLEGLLDKLRLCKGISYAAVAAHADNSGRRKLAAMLIPLLLSIDEQDKALSKAIESGDTDLVYLVLFHIWQKVAIEKSAPLDFFGVINARPLARDLFMAYARHSKHEALKDFFLSTGRLQDAAFLLLKESRELERNPMASKGSPLHGPRARLIEQAHRLFAETKEHVFESKASEEHAKLLRSQHELEVSTKQPIFVGSSVSDTIRTCIVMGNERAALKVKSEFKVPDKRWYWLKSYALATVGNWDALEKFSKEKRPPGGYKPFVEACIDAGQKTEALKYIPKLADPRERSEAYARLKMAKEAAEAASQVKDSDELFGRLKLTLAQNTAAASIFDTLRDRLSFQGTY</sequence>
<dbReference type="InterPro" id="IPR038132">
    <property type="entry name" value="Vps16_C_sf"/>
</dbReference>
<dbReference type="PANTHER" id="PTHR12811">
    <property type="entry name" value="VACUOLAR PROTEIN SORTING VPS16"/>
    <property type="match status" value="1"/>
</dbReference>
<dbReference type="EnsemblPlants" id="LPERR01G22020.1">
    <property type="protein sequence ID" value="LPERR01G22020.1"/>
    <property type="gene ID" value="LPERR01G22020"/>
</dbReference>
<dbReference type="InterPro" id="IPR006926">
    <property type="entry name" value="Vps16_N"/>
</dbReference>
<evidence type="ECO:0000259" key="4">
    <source>
        <dbReference type="Pfam" id="PF04841"/>
    </source>
</evidence>
<dbReference type="GO" id="GO:0030897">
    <property type="term" value="C:HOPS complex"/>
    <property type="evidence" value="ECO:0007669"/>
    <property type="project" value="TreeGrafter"/>
</dbReference>
<evidence type="ECO:0000313" key="6">
    <source>
        <dbReference type="Proteomes" id="UP000032180"/>
    </source>
</evidence>
<dbReference type="HOGENOM" id="CLU_008909_1_0_1"/>
<dbReference type="STRING" id="77586.A0A0D9V3W2"/>
<accession>A0A0D9V3W2</accession>
<dbReference type="FunFam" id="1.10.150.780:FF:000001">
    <property type="entry name" value="Vacuolar protein sorting-associated protein 16 homolog"/>
    <property type="match status" value="1"/>
</dbReference>
<dbReference type="GO" id="GO:0016197">
    <property type="term" value="P:endosomal transport"/>
    <property type="evidence" value="ECO:0007669"/>
    <property type="project" value="TreeGrafter"/>
</dbReference>
<comment type="function">
    <text evidence="2">Required for vacuole biogenesis and vacuole enlargment in dividing and expanding cells. Involved in the docking or fusion of prevacuolar vesicles.</text>
</comment>
<dbReference type="Proteomes" id="UP000032180">
    <property type="component" value="Chromosome 1"/>
</dbReference>
<dbReference type="GO" id="GO:0003779">
    <property type="term" value="F:actin binding"/>
    <property type="evidence" value="ECO:0007669"/>
    <property type="project" value="TreeGrafter"/>
</dbReference>
<dbReference type="PIRSF" id="PIRSF007949">
    <property type="entry name" value="VPS16"/>
    <property type="match status" value="1"/>
</dbReference>
<reference evidence="5" key="3">
    <citation type="submission" date="2015-04" db="UniProtKB">
        <authorList>
            <consortium name="EnsemblPlants"/>
        </authorList>
    </citation>
    <scope>IDENTIFICATION</scope>
</reference>
<reference evidence="6" key="2">
    <citation type="submission" date="2013-12" db="EMBL/GenBank/DDBJ databases">
        <authorList>
            <person name="Yu Y."/>
            <person name="Lee S."/>
            <person name="de Baynast K."/>
            <person name="Wissotski M."/>
            <person name="Liu L."/>
            <person name="Talag J."/>
            <person name="Goicoechea J."/>
            <person name="Angelova A."/>
            <person name="Jetty R."/>
            <person name="Kudrna D."/>
            <person name="Golser W."/>
            <person name="Rivera L."/>
            <person name="Zhang J."/>
            <person name="Wing R."/>
        </authorList>
    </citation>
    <scope>NUCLEOTIDE SEQUENCE</scope>
</reference>
<dbReference type="Gene3D" id="1.10.150.780">
    <property type="entry name" value="Vps16, C-terminal region"/>
    <property type="match status" value="1"/>
</dbReference>
<evidence type="ECO:0000259" key="3">
    <source>
        <dbReference type="Pfam" id="PF04840"/>
    </source>
</evidence>
<dbReference type="GO" id="GO:0006886">
    <property type="term" value="P:intracellular protein transport"/>
    <property type="evidence" value="ECO:0007669"/>
    <property type="project" value="InterPro"/>
</dbReference>
<comment type="similarity">
    <text evidence="1 2">Belongs to the VPS16 family.</text>
</comment>
<evidence type="ECO:0000313" key="5">
    <source>
        <dbReference type="EnsemblPlants" id="LPERR01G22020.1"/>
    </source>
</evidence>
<keyword evidence="6" id="KW-1185">Reference proteome</keyword>
<evidence type="ECO:0000256" key="2">
    <source>
        <dbReference type="PIRNR" id="PIRNR007949"/>
    </source>
</evidence>
<keyword evidence="2" id="KW-0472">Membrane</keyword>
<comment type="subcellular location">
    <subcellularLocation>
        <location evidence="2">Vacuole membrane</location>
        <topology evidence="2">Peripheral membrane protein</topology>
    </subcellularLocation>
</comment>
<dbReference type="Gramene" id="LPERR01G22020.1">
    <property type="protein sequence ID" value="LPERR01G22020.1"/>
    <property type="gene ID" value="LPERR01G22020"/>
</dbReference>